<dbReference type="GO" id="GO:0046983">
    <property type="term" value="F:protein dimerization activity"/>
    <property type="evidence" value="ECO:0007669"/>
    <property type="project" value="InterPro"/>
</dbReference>
<dbReference type="PANTHER" id="PTHR23272">
    <property type="entry name" value="BED FINGER-RELATED"/>
    <property type="match status" value="1"/>
</dbReference>
<organism evidence="2 3">
    <name type="scientific">Rhododendron simsii</name>
    <name type="common">Sims's rhododendron</name>
    <dbReference type="NCBI Taxonomy" id="118357"/>
    <lineage>
        <taxon>Eukaryota</taxon>
        <taxon>Viridiplantae</taxon>
        <taxon>Streptophyta</taxon>
        <taxon>Embryophyta</taxon>
        <taxon>Tracheophyta</taxon>
        <taxon>Spermatophyta</taxon>
        <taxon>Magnoliopsida</taxon>
        <taxon>eudicotyledons</taxon>
        <taxon>Gunneridae</taxon>
        <taxon>Pentapetalae</taxon>
        <taxon>asterids</taxon>
        <taxon>Ericales</taxon>
        <taxon>Ericaceae</taxon>
        <taxon>Ericoideae</taxon>
        <taxon>Rhodoreae</taxon>
        <taxon>Rhododendron</taxon>
    </lineage>
</organism>
<gene>
    <name evidence="2" type="ORF">RHSIM_Rhsim01G0175300</name>
</gene>
<dbReference type="Proteomes" id="UP000626092">
    <property type="component" value="Unassembled WGS sequence"/>
</dbReference>
<keyword evidence="3" id="KW-1185">Reference proteome</keyword>
<dbReference type="PANTHER" id="PTHR23272:SF161">
    <property type="entry name" value="ZINC FINGER BED DOMAIN-CONTAINING PROTEIN RICESLEEPER 1-LIKE"/>
    <property type="match status" value="1"/>
</dbReference>
<reference evidence="2" key="1">
    <citation type="submission" date="2019-11" db="EMBL/GenBank/DDBJ databases">
        <authorList>
            <person name="Liu Y."/>
            <person name="Hou J."/>
            <person name="Li T.-Q."/>
            <person name="Guan C.-H."/>
            <person name="Wu X."/>
            <person name="Wu H.-Z."/>
            <person name="Ling F."/>
            <person name="Zhang R."/>
            <person name="Shi X.-G."/>
            <person name="Ren J.-P."/>
            <person name="Chen E.-F."/>
            <person name="Sun J.-M."/>
        </authorList>
    </citation>
    <scope>NUCLEOTIDE SEQUENCE</scope>
    <source>
        <strain evidence="2">Adult_tree_wgs_1</strain>
        <tissue evidence="2">Leaves</tissue>
    </source>
</reference>
<protein>
    <recommendedName>
        <fullName evidence="1">HAT C-terminal dimerisation domain-containing protein</fullName>
    </recommendedName>
</protein>
<feature type="domain" description="HAT C-terminal dimerisation" evidence="1">
    <location>
        <begin position="133"/>
        <end position="189"/>
    </location>
</feature>
<evidence type="ECO:0000313" key="3">
    <source>
        <dbReference type="Proteomes" id="UP000626092"/>
    </source>
</evidence>
<dbReference type="InterPro" id="IPR012337">
    <property type="entry name" value="RNaseH-like_sf"/>
</dbReference>
<dbReference type="EMBL" id="WJXA01000001">
    <property type="protein sequence ID" value="KAF7153995.1"/>
    <property type="molecule type" value="Genomic_DNA"/>
</dbReference>
<dbReference type="InterPro" id="IPR008906">
    <property type="entry name" value="HATC_C_dom"/>
</dbReference>
<comment type="caution">
    <text evidence="2">The sequence shown here is derived from an EMBL/GenBank/DDBJ whole genome shotgun (WGS) entry which is preliminary data.</text>
</comment>
<sequence>MGEEDAEEDIFELGENVSQLLKKQRTHGSKIYQGFDLGVSQLKLNGLKKVPMDVLTRWNSTYEMLEAALPLRDAFARLDLIDKNYDHNPSDEEWEIAMIIFSVVLDPRCDLAVVEFYYEQVYGPYESASYIDSGKYPTLARLAHDILVVLVTTVALEAAFSVGGRVIDESCASLLPDIVEALMTANDWIESPKKISVVYSGVARPKDDFDIIDEASSMRGGGGGVSFCFGVSVGSADYDYRVCI</sequence>
<dbReference type="Pfam" id="PF05699">
    <property type="entry name" value="Dimer_Tnp_hAT"/>
    <property type="match status" value="1"/>
</dbReference>
<dbReference type="OrthoDB" id="1737128at2759"/>
<evidence type="ECO:0000313" key="2">
    <source>
        <dbReference type="EMBL" id="KAF7153995.1"/>
    </source>
</evidence>
<dbReference type="AlphaFoldDB" id="A0A834HKI2"/>
<name>A0A834HKI2_RHOSS</name>
<accession>A0A834HKI2</accession>
<proteinExistence type="predicted"/>
<evidence type="ECO:0000259" key="1">
    <source>
        <dbReference type="Pfam" id="PF05699"/>
    </source>
</evidence>
<dbReference type="SUPFAM" id="SSF53098">
    <property type="entry name" value="Ribonuclease H-like"/>
    <property type="match status" value="1"/>
</dbReference>